<dbReference type="OrthoDB" id="413993at2759"/>
<evidence type="ECO:0000313" key="2">
    <source>
        <dbReference type="EMBL" id="OMJ09758.1"/>
    </source>
</evidence>
<dbReference type="Pfam" id="PF01026">
    <property type="entry name" value="TatD_DNase"/>
    <property type="match status" value="1"/>
</dbReference>
<feature type="binding site" evidence="1">
    <location>
        <position position="5"/>
    </location>
    <ligand>
        <name>a divalent metal cation</name>
        <dbReference type="ChEBI" id="CHEBI:60240"/>
        <label>1</label>
    </ligand>
</feature>
<dbReference type="SUPFAM" id="SSF51556">
    <property type="entry name" value="Metallo-dependent hydrolases"/>
    <property type="match status" value="1"/>
</dbReference>
<gene>
    <name evidence="2" type="ORF">AYI69_g10523</name>
</gene>
<evidence type="ECO:0000256" key="1">
    <source>
        <dbReference type="PIRSR" id="PIRSR005902-1"/>
    </source>
</evidence>
<proteinExistence type="predicted"/>
<comment type="caution">
    <text evidence="2">The sequence shown here is derived from an EMBL/GenBank/DDBJ whole genome shotgun (WGS) entry which is preliminary data.</text>
</comment>
<dbReference type="InterPro" id="IPR032466">
    <property type="entry name" value="Metal_Hydrolase"/>
</dbReference>
<evidence type="ECO:0000313" key="3">
    <source>
        <dbReference type="Proteomes" id="UP000187429"/>
    </source>
</evidence>
<feature type="binding site" evidence="1">
    <location>
        <position position="7"/>
    </location>
    <ligand>
        <name>a divalent metal cation</name>
        <dbReference type="ChEBI" id="CHEBI:60240"/>
        <label>1</label>
    </ligand>
</feature>
<dbReference type="InterPro" id="IPR001130">
    <property type="entry name" value="TatD-like"/>
</dbReference>
<reference evidence="3" key="1">
    <citation type="submission" date="2017-01" db="EMBL/GenBank/DDBJ databases">
        <authorList>
            <person name="Wang Y."/>
            <person name="White M."/>
            <person name="Kvist S."/>
            <person name="Moncalvo J.-M."/>
        </authorList>
    </citation>
    <scope>NUCLEOTIDE SEQUENCE [LARGE SCALE GENOMIC DNA]</scope>
    <source>
        <strain evidence="3">ID-206-W2</strain>
    </source>
</reference>
<dbReference type="GO" id="GO:0016788">
    <property type="term" value="F:hydrolase activity, acting on ester bonds"/>
    <property type="evidence" value="ECO:0007669"/>
    <property type="project" value="InterPro"/>
</dbReference>
<protein>
    <submittedName>
        <fullName evidence="2">Cut9-interacting protein scn1</fullName>
    </submittedName>
</protein>
<dbReference type="AlphaFoldDB" id="A0A1R1X529"/>
<dbReference type="PIRSF" id="PIRSF005902">
    <property type="entry name" value="DNase_TatD"/>
    <property type="match status" value="1"/>
</dbReference>
<dbReference type="EMBL" id="LSSM01006924">
    <property type="protein sequence ID" value="OMJ09758.1"/>
    <property type="molecule type" value="Genomic_DNA"/>
</dbReference>
<sequence length="328" mass="37171">MFDVHAHIQNFDSLDAVKELIENHAITGLCLMGTCYSDLDKVRQLAIEYPKKVIPAFGIHPYFAYEVPAPPSSTGIDEVFRSKQSCEYFTNSIPRDFESKLLAYLNEFPESVVGEIGLDKVAVDRRTGKVFDFGVQKDVFDAQFRIASQLNKPVSLHCVKAHQDMYDYLRCRLSELEACTVHANDTIIATSNSLLSGSLDSLKSASKSRSKSIKRVLDLTFHFPSKIMLHSYSGSTELAKRFLKLPYGLGDRIYFSFSQFVNMRSSKLGDTLLVIPRNRILLESDMEDPRNVYSSLLTVHKWACEKLCITEEEMLKISLQNSADFFSK</sequence>
<keyword evidence="3" id="KW-1185">Reference proteome</keyword>
<dbReference type="GO" id="GO:0046872">
    <property type="term" value="F:metal ion binding"/>
    <property type="evidence" value="ECO:0007669"/>
    <property type="project" value="UniProtKB-KW"/>
</dbReference>
<feature type="binding site" evidence="1">
    <location>
        <position position="115"/>
    </location>
    <ligand>
        <name>a divalent metal cation</name>
        <dbReference type="ChEBI" id="CHEBI:60240"/>
        <label>1</label>
    </ligand>
</feature>
<organism evidence="2 3">
    <name type="scientific">Smittium culicis</name>
    <dbReference type="NCBI Taxonomy" id="133412"/>
    <lineage>
        <taxon>Eukaryota</taxon>
        <taxon>Fungi</taxon>
        <taxon>Fungi incertae sedis</taxon>
        <taxon>Zoopagomycota</taxon>
        <taxon>Kickxellomycotina</taxon>
        <taxon>Harpellomycetes</taxon>
        <taxon>Harpellales</taxon>
        <taxon>Legeriomycetaceae</taxon>
        <taxon>Smittium</taxon>
    </lineage>
</organism>
<dbReference type="InterPro" id="IPR053044">
    <property type="entry name" value="Metallo-hydrolase/TatD-type"/>
</dbReference>
<name>A0A1R1X529_9FUNG</name>
<dbReference type="Proteomes" id="UP000187429">
    <property type="component" value="Unassembled WGS sequence"/>
</dbReference>
<feature type="binding site" evidence="1">
    <location>
        <position position="157"/>
    </location>
    <ligand>
        <name>a divalent metal cation</name>
        <dbReference type="ChEBI" id="CHEBI:60240"/>
        <label>2</label>
    </ligand>
</feature>
<dbReference type="Gene3D" id="3.20.20.140">
    <property type="entry name" value="Metal-dependent hydrolases"/>
    <property type="match status" value="1"/>
</dbReference>
<dbReference type="PANTHER" id="PTHR47345">
    <property type="entry name" value="CUT9-INTERACTING PROTEIN SCN1"/>
    <property type="match status" value="1"/>
</dbReference>
<dbReference type="PANTHER" id="PTHR47345:SF1">
    <property type="entry name" value="CUT9-INTERACTING PROTEIN SCN1"/>
    <property type="match status" value="1"/>
</dbReference>
<accession>A0A1R1X529</accession>
<keyword evidence="1" id="KW-0479">Metal-binding</keyword>